<dbReference type="GO" id="GO:0008270">
    <property type="term" value="F:zinc ion binding"/>
    <property type="evidence" value="ECO:0007669"/>
    <property type="project" value="UniProtKB-KW"/>
</dbReference>
<dbReference type="InterPro" id="IPR019787">
    <property type="entry name" value="Znf_PHD-finger"/>
</dbReference>
<evidence type="ECO:0000259" key="6">
    <source>
        <dbReference type="PROSITE" id="PS50966"/>
    </source>
</evidence>
<dbReference type="InterPro" id="IPR006564">
    <property type="entry name" value="Znf_PMZ"/>
</dbReference>
<accession>A0A1X7VXC4</accession>
<dbReference type="STRING" id="400682.A0A1X7VXC4"/>
<keyword evidence="2 4" id="KW-0863">Zinc-finger</keyword>
<keyword evidence="3" id="KW-0862">Zinc</keyword>
<feature type="domain" description="SWIM-type" evidence="6">
    <location>
        <begin position="283"/>
        <end position="322"/>
    </location>
</feature>
<dbReference type="InterPro" id="IPR048324">
    <property type="entry name" value="ZSWIM1-3_RNaseH-like"/>
</dbReference>
<evidence type="ECO:0000256" key="4">
    <source>
        <dbReference type="PROSITE-ProRule" id="PRU00325"/>
    </source>
</evidence>
<dbReference type="InterPro" id="IPR052579">
    <property type="entry name" value="Zinc_finger_SWIM"/>
</dbReference>
<evidence type="ECO:0000256" key="3">
    <source>
        <dbReference type="ARBA" id="ARBA00022833"/>
    </source>
</evidence>
<evidence type="ECO:0000313" key="7">
    <source>
        <dbReference type="EnsemblMetazoa" id="Aqu2.1.44541_001"/>
    </source>
</evidence>
<evidence type="ECO:0008006" key="8">
    <source>
        <dbReference type="Google" id="ProtNLM"/>
    </source>
</evidence>
<dbReference type="EnsemblMetazoa" id="Aqu2.1.44541_001">
    <property type="protein sequence ID" value="Aqu2.1.44541_001"/>
    <property type="gene ID" value="Aqu2.1.44541"/>
</dbReference>
<dbReference type="AlphaFoldDB" id="A0A1X7VXC4"/>
<name>A0A1X7VXC4_AMPQE</name>
<dbReference type="PROSITE" id="PS01359">
    <property type="entry name" value="ZF_PHD_1"/>
    <property type="match status" value="1"/>
</dbReference>
<keyword evidence="1" id="KW-0479">Metal-binding</keyword>
<dbReference type="InterPro" id="IPR007527">
    <property type="entry name" value="Znf_SWIM"/>
</dbReference>
<dbReference type="InterPro" id="IPR019786">
    <property type="entry name" value="Zinc_finger_PHD-type_CS"/>
</dbReference>
<dbReference type="SUPFAM" id="SSF57903">
    <property type="entry name" value="FYVE/PHD zinc finger"/>
    <property type="match status" value="1"/>
</dbReference>
<dbReference type="eggNOG" id="ENOG502RNJT">
    <property type="taxonomic scope" value="Eukaryota"/>
</dbReference>
<dbReference type="PROSITE" id="PS50966">
    <property type="entry name" value="ZF_SWIM"/>
    <property type="match status" value="1"/>
</dbReference>
<feature type="domain" description="PHD-type" evidence="5">
    <location>
        <begin position="574"/>
        <end position="623"/>
    </location>
</feature>
<dbReference type="PROSITE" id="PS50016">
    <property type="entry name" value="ZF_PHD_2"/>
    <property type="match status" value="1"/>
</dbReference>
<dbReference type="Gene3D" id="3.30.40.10">
    <property type="entry name" value="Zinc/RING finger domain, C3HC4 (zinc finger)"/>
    <property type="match status" value="1"/>
</dbReference>
<dbReference type="Pfam" id="PF21056">
    <property type="entry name" value="ZSWIM1-3_RNaseH-like"/>
    <property type="match status" value="1"/>
</dbReference>
<evidence type="ECO:0000259" key="5">
    <source>
        <dbReference type="PROSITE" id="PS50016"/>
    </source>
</evidence>
<dbReference type="InterPro" id="IPR013083">
    <property type="entry name" value="Znf_RING/FYVE/PHD"/>
</dbReference>
<protein>
    <recommendedName>
        <fullName evidence="8">SWIM-type domain-containing protein</fullName>
    </recommendedName>
</protein>
<organism evidence="7">
    <name type="scientific">Amphimedon queenslandica</name>
    <name type="common">Sponge</name>
    <dbReference type="NCBI Taxonomy" id="400682"/>
    <lineage>
        <taxon>Eukaryota</taxon>
        <taxon>Metazoa</taxon>
        <taxon>Porifera</taxon>
        <taxon>Demospongiae</taxon>
        <taxon>Heteroscleromorpha</taxon>
        <taxon>Haplosclerida</taxon>
        <taxon>Niphatidae</taxon>
        <taxon>Amphimedon</taxon>
    </lineage>
</organism>
<reference evidence="7" key="1">
    <citation type="submission" date="2017-05" db="UniProtKB">
        <authorList>
            <consortium name="EnsemblMetazoa"/>
        </authorList>
    </citation>
    <scope>IDENTIFICATION</scope>
</reference>
<dbReference type="InParanoid" id="A0A1X7VXC4"/>
<sequence>MKQSFSSYPEFLCVDATYKLLELRLPLYILLVEDGNGESEVAAAFLLLDENESSLTNISRIFKEENPAWEKVRVIMTDKDMTERHVFASQFPNAQMLICLYHTFRSFRREITTEKMGITSGQRSLYLELLQQMAYATNEDKYDEIYTRLKDCAPSTVIQYFNENWHPIRKQWTMGMKYSSGNFLNNTNNRLESLNSKLKSVISRYSSLEEFIEKFFLTLSVLRSERDHKAGLTAQKVHVVPESTDPGLIRYMSHLTHYAYQFVSRQMSLKDKVQIISVSDQEYCVKSSEGELVVTPTSCHCMQWQSMRLPCRHIIAVRIDANMDIFEPSLCDKRWTMEYYKASQRVFLNDHEGQSSDCSVFEKFRHVSKITTKLASLASEVVGSEFEARCDHLEKIIASWEQGESTSMLCGFTEGRECFQDTNESQFQDICDESEDVGHSYNLQTQDNLENDNISLPTKLKKRDRPKGHELTVIGLPTKKRKCSESKVLRFIKLSTRMKQKVILEWFVDKDVATRALGSPPSLIEEHNVEIKPELIHQGVLDENVDVHLVRPFFTTDAWLCVTNVVQEKQKTHVYYCNCCHQDLENFPSIGCDHCLLWTHLKCCGLKDRPKTRYWFCRKCHTNPTL</sequence>
<dbReference type="PANTHER" id="PTHR31569">
    <property type="entry name" value="SWIM-TYPE DOMAIN-CONTAINING PROTEIN"/>
    <property type="match status" value="1"/>
</dbReference>
<dbReference type="InterPro" id="IPR011011">
    <property type="entry name" value="Znf_FYVE_PHD"/>
</dbReference>
<dbReference type="OrthoDB" id="5990014at2759"/>
<evidence type="ECO:0000256" key="2">
    <source>
        <dbReference type="ARBA" id="ARBA00022771"/>
    </source>
</evidence>
<evidence type="ECO:0000256" key="1">
    <source>
        <dbReference type="ARBA" id="ARBA00022723"/>
    </source>
</evidence>
<dbReference type="SMART" id="SM00575">
    <property type="entry name" value="ZnF_PMZ"/>
    <property type="match status" value="1"/>
</dbReference>
<proteinExistence type="predicted"/>
<dbReference type="PANTHER" id="PTHR31569:SF4">
    <property type="entry name" value="SWIM-TYPE DOMAIN-CONTAINING PROTEIN"/>
    <property type="match status" value="1"/>
</dbReference>